<reference evidence="1" key="1">
    <citation type="submission" date="2020-05" db="EMBL/GenBank/DDBJ databases">
        <title>Mycena genomes resolve the evolution of fungal bioluminescence.</title>
        <authorList>
            <person name="Tsai I.J."/>
        </authorList>
    </citation>
    <scope>NUCLEOTIDE SEQUENCE</scope>
    <source>
        <strain evidence="1">110903Hualien_Pintung</strain>
    </source>
</reference>
<dbReference type="Gene3D" id="1.20.1280.50">
    <property type="match status" value="1"/>
</dbReference>
<keyword evidence="2" id="KW-1185">Reference proteome</keyword>
<sequence>MAALRPLPNDVLTEIFHLLPAPPWEIMGVCRRWREGCINTFRLWRVVLEHWEQEYLESIVALRAGHAVDLPVLHTLDIEFVHDYLPGQSRLISTLAPTIRVLSLGRVNEELMAELRNMLPTCEMPHLRSLSLGTWPAGDPTIVLAGPSLEMLSLRGLAWTPDPTKTIAALTRLELTDSKMSVSTLCDVLRRLPRLRILMLNHAIDLEATLASWDPHSSLVHLDALETLIISDKKTAIQCILGRISFRETTKIAVEYGDVVTLADLNAVGLVERAHRLAVDNECGDRPVELTPDAGLGYKIELRSSTSDSDAVPIFSCAFVAQRQSEGPMVHALVAALAQSQVSKLRLLYTEGLPDSLWGDLHARVVSSLTAITFSFARRNGLSLLPFLTAALSAMGASASDAQRAETDKVNAPVSIHTIELDLTPRAVDVIWRDVQTNFLPSVFGLLEAYRSTTGHVLPRLQVDLWDEEKEKQRWATAVDSMQTQRNMRLDELVGEVQIVLKNREPRKQLAVKHG</sequence>
<dbReference type="Gene3D" id="3.80.10.10">
    <property type="entry name" value="Ribonuclease Inhibitor"/>
    <property type="match status" value="1"/>
</dbReference>
<name>A0A8H6W7D0_MYCCL</name>
<dbReference type="AlphaFoldDB" id="A0A8H6W7D0"/>
<accession>A0A8H6W7D0</accession>
<evidence type="ECO:0000313" key="2">
    <source>
        <dbReference type="Proteomes" id="UP000613580"/>
    </source>
</evidence>
<dbReference type="EMBL" id="JACAZE010000011">
    <property type="protein sequence ID" value="KAF7304383.1"/>
    <property type="molecule type" value="Genomic_DNA"/>
</dbReference>
<comment type="caution">
    <text evidence="1">The sequence shown here is derived from an EMBL/GenBank/DDBJ whole genome shotgun (WGS) entry which is preliminary data.</text>
</comment>
<gene>
    <name evidence="1" type="ORF">HMN09_00840400</name>
</gene>
<evidence type="ECO:0000313" key="1">
    <source>
        <dbReference type="EMBL" id="KAF7304383.1"/>
    </source>
</evidence>
<protein>
    <submittedName>
        <fullName evidence="1">F-box domain-containing protein</fullName>
    </submittedName>
</protein>
<proteinExistence type="predicted"/>
<organism evidence="1 2">
    <name type="scientific">Mycena chlorophos</name>
    <name type="common">Agaric fungus</name>
    <name type="synonym">Agaricus chlorophos</name>
    <dbReference type="NCBI Taxonomy" id="658473"/>
    <lineage>
        <taxon>Eukaryota</taxon>
        <taxon>Fungi</taxon>
        <taxon>Dikarya</taxon>
        <taxon>Basidiomycota</taxon>
        <taxon>Agaricomycotina</taxon>
        <taxon>Agaricomycetes</taxon>
        <taxon>Agaricomycetidae</taxon>
        <taxon>Agaricales</taxon>
        <taxon>Marasmiineae</taxon>
        <taxon>Mycenaceae</taxon>
        <taxon>Mycena</taxon>
    </lineage>
</organism>
<dbReference type="Proteomes" id="UP000613580">
    <property type="component" value="Unassembled WGS sequence"/>
</dbReference>
<dbReference type="InterPro" id="IPR032675">
    <property type="entry name" value="LRR_dom_sf"/>
</dbReference>
<dbReference type="SUPFAM" id="SSF52047">
    <property type="entry name" value="RNI-like"/>
    <property type="match status" value="1"/>
</dbReference>